<protein>
    <recommendedName>
        <fullName evidence="5">Thrombospondin-like N-terminal domain-containing protein</fullName>
    </recommendedName>
</protein>
<feature type="signal peptide" evidence="4">
    <location>
        <begin position="1"/>
        <end position="21"/>
    </location>
</feature>
<keyword evidence="3" id="KW-0812">Transmembrane</keyword>
<evidence type="ECO:0000256" key="2">
    <source>
        <dbReference type="SAM" id="MobiDB-lite"/>
    </source>
</evidence>
<evidence type="ECO:0000313" key="6">
    <source>
        <dbReference type="EMBL" id="CAL1537575.1"/>
    </source>
</evidence>
<feature type="compositionally biased region" description="Low complexity" evidence="2">
    <location>
        <begin position="454"/>
        <end position="470"/>
    </location>
</feature>
<dbReference type="SUPFAM" id="SSF49899">
    <property type="entry name" value="Concanavalin A-like lectins/glucanases"/>
    <property type="match status" value="1"/>
</dbReference>
<keyword evidence="7" id="KW-1185">Reference proteome</keyword>
<evidence type="ECO:0000256" key="3">
    <source>
        <dbReference type="SAM" id="Phobius"/>
    </source>
</evidence>
<comment type="caution">
    <text evidence="6">The sequence shown here is derived from an EMBL/GenBank/DDBJ whole genome shotgun (WGS) entry which is preliminary data.</text>
</comment>
<feature type="compositionally biased region" description="Polar residues" evidence="2">
    <location>
        <begin position="1047"/>
        <end position="1064"/>
    </location>
</feature>
<dbReference type="InterPro" id="IPR008160">
    <property type="entry name" value="Collagen"/>
</dbReference>
<dbReference type="SMART" id="SM00210">
    <property type="entry name" value="TSPN"/>
    <property type="match status" value="1"/>
</dbReference>
<feature type="region of interest" description="Disordered" evidence="2">
    <location>
        <begin position="919"/>
        <end position="1064"/>
    </location>
</feature>
<keyword evidence="4" id="KW-0732">Signal</keyword>
<feature type="domain" description="Thrombospondin-like N-terminal" evidence="5">
    <location>
        <begin position="38"/>
        <end position="232"/>
    </location>
</feature>
<dbReference type="PANTHER" id="PTHR24637:SF421">
    <property type="entry name" value="CUTICLE COLLAGEN DPY-2"/>
    <property type="match status" value="1"/>
</dbReference>
<dbReference type="PANTHER" id="PTHR24637">
    <property type="entry name" value="COLLAGEN"/>
    <property type="match status" value="1"/>
</dbReference>
<dbReference type="EMBL" id="CAXITT010000267">
    <property type="protein sequence ID" value="CAL1537575.1"/>
    <property type="molecule type" value="Genomic_DNA"/>
</dbReference>
<dbReference type="InterPro" id="IPR013320">
    <property type="entry name" value="ConA-like_dom_sf"/>
</dbReference>
<feature type="compositionally biased region" description="Low complexity" evidence="2">
    <location>
        <begin position="404"/>
        <end position="414"/>
    </location>
</feature>
<feature type="compositionally biased region" description="Pro residues" evidence="2">
    <location>
        <begin position="535"/>
        <end position="544"/>
    </location>
</feature>
<feature type="compositionally biased region" description="Low complexity" evidence="2">
    <location>
        <begin position="738"/>
        <end position="747"/>
    </location>
</feature>
<evidence type="ECO:0000256" key="4">
    <source>
        <dbReference type="SAM" id="SignalP"/>
    </source>
</evidence>
<dbReference type="Pfam" id="PF01391">
    <property type="entry name" value="Collagen"/>
    <property type="match status" value="4"/>
</dbReference>
<feature type="transmembrane region" description="Helical" evidence="3">
    <location>
        <begin position="869"/>
        <end position="891"/>
    </location>
</feature>
<keyword evidence="3" id="KW-0472">Membrane</keyword>
<dbReference type="AlphaFoldDB" id="A0AAV2HVW2"/>
<dbReference type="Gene3D" id="2.60.120.200">
    <property type="match status" value="1"/>
</dbReference>
<dbReference type="Gene3D" id="1.20.5.320">
    <property type="entry name" value="6-Phosphogluconate Dehydrogenase, domain 3"/>
    <property type="match status" value="1"/>
</dbReference>
<feature type="compositionally biased region" description="Pro residues" evidence="2">
    <location>
        <begin position="940"/>
        <end position="955"/>
    </location>
</feature>
<organism evidence="6 7">
    <name type="scientific">Lymnaea stagnalis</name>
    <name type="common">Great pond snail</name>
    <name type="synonym">Helix stagnalis</name>
    <dbReference type="NCBI Taxonomy" id="6523"/>
    <lineage>
        <taxon>Eukaryota</taxon>
        <taxon>Metazoa</taxon>
        <taxon>Spiralia</taxon>
        <taxon>Lophotrochozoa</taxon>
        <taxon>Mollusca</taxon>
        <taxon>Gastropoda</taxon>
        <taxon>Heterobranchia</taxon>
        <taxon>Euthyneura</taxon>
        <taxon>Panpulmonata</taxon>
        <taxon>Hygrophila</taxon>
        <taxon>Lymnaeoidea</taxon>
        <taxon>Lymnaeidae</taxon>
        <taxon>Lymnaea</taxon>
    </lineage>
</organism>
<feature type="compositionally biased region" description="Pro residues" evidence="2">
    <location>
        <begin position="995"/>
        <end position="1005"/>
    </location>
</feature>
<evidence type="ECO:0000256" key="1">
    <source>
        <dbReference type="ARBA" id="ARBA00022737"/>
    </source>
</evidence>
<evidence type="ECO:0000313" key="7">
    <source>
        <dbReference type="Proteomes" id="UP001497497"/>
    </source>
</evidence>
<dbReference type="InterPro" id="IPR048287">
    <property type="entry name" value="TSPN-like_N"/>
</dbReference>
<dbReference type="Proteomes" id="UP001497497">
    <property type="component" value="Unassembled WGS sequence"/>
</dbReference>
<proteinExistence type="predicted"/>
<evidence type="ECO:0000259" key="5">
    <source>
        <dbReference type="SMART" id="SM00210"/>
    </source>
</evidence>
<feature type="chain" id="PRO_5043595438" description="Thrombospondin-like N-terminal domain-containing protein" evidence="4">
    <location>
        <begin position="22"/>
        <end position="1064"/>
    </location>
</feature>
<feature type="region of interest" description="Disordered" evidence="2">
    <location>
        <begin position="340"/>
        <end position="599"/>
    </location>
</feature>
<sequence>MRIQWIIPCVCLLATVGTVQSQLIAVDNAQICPEIRPGEDDLPGFDFISNYGLDGVRDLPGVRKVEGTNPFQKAYRIDESARLRIRTTDLFPNGLPEQFSFVSTFRMLENTRRERWNLFQIRDFTGQPQFGVLLDGKRRTVELYFVNLSGRVERLVFNKKSRRLFNRDWHKLHFSVTRDNIEMYIDCNPIASQPLPPRRQVDLNGEIRMGTIDETGRTTPFELQWMLLDCDPSKPEREKCDELPTKEVSLRSLACTINESQKNVSSPLPIEGTCEITCPRGPPGLNGTDKSCLKKINYLYINFLKIIIRKIVNTSITIMLMMNQLYFLLGTHKTFQGLPGTPGISGLPGRDGQPGAPGRQGESGVPGRIGERGLPGREGPPGVKGSPGNDGLPGTPGQPGTPGSPGSQGIPGQAGTKGEQGTVGPRGPPGLAGSSTDAVKGEPGTPGPPGPRGPQGELGPRGLPGAAGTPGIPGPQGDKGERGNTGTQGARGVAGREGRVGPQGPAGPVGPQGPPGPPGRTEIDDNRIGQVVPGPQGPIGPPGLPGADGPKGQKGESGERGTTGNKGDRGDPGTVGKPGKDGNPGAEGQPGRRGPTGDKGEQVTKIFCLIITSLKVKILVLFSFVLTAEEGFEPKRSYLVVLSFDSSFHIPSPASSAAVSSDTFISLVMSGEIFLVLKWRLCDVGLGYPGNPGTPGDRGPPGIPVRYQSLNLFYSQYLHGGFKGETGDTGPRGPPGSDGPIGSIGLPGIPGPEGSKITRQLYSKFLITSLMTHTHKSLSRKNETMHGKSAVMRTSPGASDLYRISGRVHRSAAKFISTLILPSLFRRTHFIIVPHWCSSHLIRAHLIGAHLIGAHLIGAHLICAHLTSLVLTLLVLISLVLTLFVLTSLVLTSLGRSISESEVREMCYKILREQLEDLTAGLQGPPGPPGLGKPGKNGRPGPPGLPGDRGPPGPPGERGFLGLHGISGPPGPPGPEGQRGSPGEKGDSGDAVVGPPGPHGPPGPSGSPGEGQPGRTGERGLPGVPGGHGHRGAPGPPGPPSHCECNYSPQSFHPPQTRNTIKGP</sequence>
<feature type="region of interest" description="Disordered" evidence="2">
    <location>
        <begin position="724"/>
        <end position="749"/>
    </location>
</feature>
<reference evidence="6 7" key="1">
    <citation type="submission" date="2024-04" db="EMBL/GenBank/DDBJ databases">
        <authorList>
            <consortium name="Genoscope - CEA"/>
            <person name="William W."/>
        </authorList>
    </citation>
    <scope>NUCLEOTIDE SEQUENCE [LARGE SCALE GENOMIC DNA]</scope>
</reference>
<gene>
    <name evidence="6" type="ORF">GSLYS_00011478001</name>
</gene>
<keyword evidence="1" id="KW-0677">Repeat</keyword>
<accession>A0AAV2HVW2</accession>
<keyword evidence="3" id="KW-1133">Transmembrane helix</keyword>
<name>A0AAV2HVW2_LYMST</name>